<dbReference type="OrthoDB" id="1374157at2"/>
<evidence type="ECO:0000313" key="1">
    <source>
        <dbReference type="EMBL" id="SHG95275.1"/>
    </source>
</evidence>
<sequence length="174" mass="19802">MNWLKYCCILLSPLVLSCTKREKAERNPLLGSWAIEKVQWISNDTIVSRIPAQKGIFLVTPDRYSICWTPLEHERTPFQNLSNPTENEVLEGFGSIVFNTGSYVNSDSTIITTAHMAKVPGFEGGKQFYHYQYTGNTLTLKLFDETYPDGKKPDWLGIWQTQFSLARISNSAID</sequence>
<organism evidence="1 2">
    <name type="scientific">Flagellimonas flava</name>
    <dbReference type="NCBI Taxonomy" id="570519"/>
    <lineage>
        <taxon>Bacteria</taxon>
        <taxon>Pseudomonadati</taxon>
        <taxon>Bacteroidota</taxon>
        <taxon>Flavobacteriia</taxon>
        <taxon>Flavobacteriales</taxon>
        <taxon>Flavobacteriaceae</taxon>
        <taxon>Flagellimonas</taxon>
    </lineage>
</organism>
<protein>
    <submittedName>
        <fullName evidence="1">Lipocalin-like domain-containing protein</fullName>
    </submittedName>
</protein>
<keyword evidence="2" id="KW-1185">Reference proteome</keyword>
<dbReference type="EMBL" id="FQWL01000006">
    <property type="protein sequence ID" value="SHG95275.1"/>
    <property type="molecule type" value="Genomic_DNA"/>
</dbReference>
<dbReference type="PROSITE" id="PS51257">
    <property type="entry name" value="PROKAR_LIPOPROTEIN"/>
    <property type="match status" value="1"/>
</dbReference>
<gene>
    <name evidence="1" type="ORF">SAMN04488116_3003</name>
</gene>
<dbReference type="STRING" id="570519.SAMN04488116_3003"/>
<evidence type="ECO:0000313" key="2">
    <source>
        <dbReference type="Proteomes" id="UP000184532"/>
    </source>
</evidence>
<name>A0A1M5P0P3_9FLAO</name>
<proteinExistence type="predicted"/>
<dbReference type="AlphaFoldDB" id="A0A1M5P0P3"/>
<reference evidence="2" key="1">
    <citation type="submission" date="2016-11" db="EMBL/GenBank/DDBJ databases">
        <authorList>
            <person name="Varghese N."/>
            <person name="Submissions S."/>
        </authorList>
    </citation>
    <scope>NUCLEOTIDE SEQUENCE [LARGE SCALE GENOMIC DNA]</scope>
    <source>
        <strain evidence="2">DSM 22638</strain>
    </source>
</reference>
<dbReference type="Proteomes" id="UP000184532">
    <property type="component" value="Unassembled WGS sequence"/>
</dbReference>
<dbReference type="RefSeq" id="WP_073181088.1">
    <property type="nucleotide sequence ID" value="NZ_FQWL01000006.1"/>
</dbReference>
<accession>A0A1M5P0P3</accession>